<sequence length="140" mass="15232">MLADPRHKLGRHLIFESQVQSYPHYIFSLKTKKEKADRLCATGLSIAMAGKEARLLLCVALVVLLLLVETTAPSGQAHAIDCGAACSYRCSKSSRPRLCQRACNTCCKRCGCVPPGTAGNEDVCPCYAHMTTHNGRHKCP</sequence>
<accession>A0ACD5U1G7</accession>
<name>A0ACD5U1G7_AVESA</name>
<keyword evidence="2" id="KW-1185">Reference proteome</keyword>
<evidence type="ECO:0000313" key="2">
    <source>
        <dbReference type="Proteomes" id="UP001732700"/>
    </source>
</evidence>
<protein>
    <submittedName>
        <fullName evidence="1">Uncharacterized protein</fullName>
    </submittedName>
</protein>
<proteinExistence type="predicted"/>
<dbReference type="EnsemblPlants" id="AVESA.00010b.r2.1DG0163860.1">
    <property type="protein sequence ID" value="AVESA.00010b.r2.1DG0163860.1.CDS"/>
    <property type="gene ID" value="AVESA.00010b.r2.1DG0163860"/>
</dbReference>
<dbReference type="Proteomes" id="UP001732700">
    <property type="component" value="Chromosome 1D"/>
</dbReference>
<evidence type="ECO:0000313" key="1">
    <source>
        <dbReference type="EnsemblPlants" id="AVESA.00010b.r2.1DG0163860.1.CDS"/>
    </source>
</evidence>
<organism evidence="1 2">
    <name type="scientific">Avena sativa</name>
    <name type="common">Oat</name>
    <dbReference type="NCBI Taxonomy" id="4498"/>
    <lineage>
        <taxon>Eukaryota</taxon>
        <taxon>Viridiplantae</taxon>
        <taxon>Streptophyta</taxon>
        <taxon>Embryophyta</taxon>
        <taxon>Tracheophyta</taxon>
        <taxon>Spermatophyta</taxon>
        <taxon>Magnoliopsida</taxon>
        <taxon>Liliopsida</taxon>
        <taxon>Poales</taxon>
        <taxon>Poaceae</taxon>
        <taxon>BOP clade</taxon>
        <taxon>Pooideae</taxon>
        <taxon>Poodae</taxon>
        <taxon>Poeae</taxon>
        <taxon>Poeae Chloroplast Group 1 (Aveneae type)</taxon>
        <taxon>Aveninae</taxon>
        <taxon>Avena</taxon>
    </lineage>
</organism>
<reference evidence="1" key="1">
    <citation type="submission" date="2021-05" db="EMBL/GenBank/DDBJ databases">
        <authorList>
            <person name="Scholz U."/>
            <person name="Mascher M."/>
            <person name="Fiebig A."/>
        </authorList>
    </citation>
    <scope>NUCLEOTIDE SEQUENCE [LARGE SCALE GENOMIC DNA]</scope>
</reference>
<reference evidence="1" key="2">
    <citation type="submission" date="2025-09" db="UniProtKB">
        <authorList>
            <consortium name="EnsemblPlants"/>
        </authorList>
    </citation>
    <scope>IDENTIFICATION</scope>
</reference>